<evidence type="ECO:0000256" key="4">
    <source>
        <dbReference type="ARBA" id="ARBA00022598"/>
    </source>
</evidence>
<proteinExistence type="inferred from homology"/>
<evidence type="ECO:0000313" key="18">
    <source>
        <dbReference type="Proteomes" id="UP001596175"/>
    </source>
</evidence>
<dbReference type="InterPro" id="IPR005905">
    <property type="entry name" value="D_ala_D_ala"/>
</dbReference>
<dbReference type="NCBIfam" id="TIGR01205">
    <property type="entry name" value="D_ala_D_alaTIGR"/>
    <property type="match status" value="1"/>
</dbReference>
<keyword evidence="13" id="KW-0963">Cytoplasm</keyword>
<dbReference type="PROSITE" id="PS00844">
    <property type="entry name" value="DALA_DALA_LIGASE_2"/>
    <property type="match status" value="1"/>
</dbReference>
<name>A0ABV9ZJB2_9PSEU</name>
<dbReference type="EMBL" id="JBHSKG010000010">
    <property type="protein sequence ID" value="MFC5140385.1"/>
    <property type="molecule type" value="Genomic_DNA"/>
</dbReference>
<dbReference type="InterPro" id="IPR011127">
    <property type="entry name" value="Dala_Dala_lig_N"/>
</dbReference>
<keyword evidence="9 13" id="KW-0133">Cell shape</keyword>
<dbReference type="Pfam" id="PF07478">
    <property type="entry name" value="Dala_Dala_lig_C"/>
    <property type="match status" value="1"/>
</dbReference>
<keyword evidence="8" id="KW-0460">Magnesium</keyword>
<evidence type="ECO:0000259" key="16">
    <source>
        <dbReference type="PROSITE" id="PS50975"/>
    </source>
</evidence>
<evidence type="ECO:0000256" key="13">
    <source>
        <dbReference type="HAMAP-Rule" id="MF_00047"/>
    </source>
</evidence>
<protein>
    <recommendedName>
        <fullName evidence="13">D-alanine--D-alanine ligase</fullName>
        <ecNumber evidence="13">6.3.2.4</ecNumber>
    </recommendedName>
    <alternativeName>
        <fullName evidence="13">D-Ala-D-Ala ligase</fullName>
    </alternativeName>
    <alternativeName>
        <fullName evidence="13">D-alanylalanine synthetase</fullName>
    </alternativeName>
</protein>
<dbReference type="PANTHER" id="PTHR23132:SF25">
    <property type="entry name" value="D-ALANINE--D-ALANINE LIGASE A"/>
    <property type="match status" value="1"/>
</dbReference>
<evidence type="ECO:0000256" key="6">
    <source>
        <dbReference type="ARBA" id="ARBA00022741"/>
    </source>
</evidence>
<evidence type="ECO:0000256" key="1">
    <source>
        <dbReference type="ARBA" id="ARBA00001936"/>
    </source>
</evidence>
<dbReference type="InterPro" id="IPR011095">
    <property type="entry name" value="Dala_Dala_lig_C"/>
</dbReference>
<keyword evidence="12 13" id="KW-0961">Cell wall biogenesis/degradation</keyword>
<keyword evidence="5" id="KW-0479">Metal-binding</keyword>
<keyword evidence="18" id="KW-1185">Reference proteome</keyword>
<evidence type="ECO:0000256" key="9">
    <source>
        <dbReference type="ARBA" id="ARBA00022960"/>
    </source>
</evidence>
<comment type="pathway">
    <text evidence="13">Cell wall biogenesis; peptidoglycan biosynthesis.</text>
</comment>
<evidence type="ECO:0000313" key="17">
    <source>
        <dbReference type="EMBL" id="MFC5140385.1"/>
    </source>
</evidence>
<dbReference type="PROSITE" id="PS00843">
    <property type="entry name" value="DALA_DALA_LIGASE_1"/>
    <property type="match status" value="1"/>
</dbReference>
<evidence type="ECO:0000256" key="15">
    <source>
        <dbReference type="SAM" id="MobiDB-lite"/>
    </source>
</evidence>
<evidence type="ECO:0000256" key="2">
    <source>
        <dbReference type="ARBA" id="ARBA00001946"/>
    </source>
</evidence>
<keyword evidence="4 13" id="KW-0436">Ligase</keyword>
<evidence type="ECO:0000256" key="14">
    <source>
        <dbReference type="PROSITE-ProRule" id="PRU00409"/>
    </source>
</evidence>
<dbReference type="HAMAP" id="MF_00047">
    <property type="entry name" value="Dala_Dala_lig"/>
    <property type="match status" value="1"/>
</dbReference>
<dbReference type="PANTHER" id="PTHR23132">
    <property type="entry name" value="D-ALANINE--D-ALANINE LIGASE"/>
    <property type="match status" value="1"/>
</dbReference>
<dbReference type="Gene3D" id="3.30.470.20">
    <property type="entry name" value="ATP-grasp fold, B domain"/>
    <property type="match status" value="1"/>
</dbReference>
<keyword evidence="6 14" id="KW-0547">Nucleotide-binding</keyword>
<evidence type="ECO:0000256" key="11">
    <source>
        <dbReference type="ARBA" id="ARBA00023211"/>
    </source>
</evidence>
<dbReference type="NCBIfam" id="NF002528">
    <property type="entry name" value="PRK01966.1-4"/>
    <property type="match status" value="1"/>
</dbReference>
<comment type="catalytic activity">
    <reaction evidence="13">
        <text>2 D-alanine + ATP = D-alanyl-D-alanine + ADP + phosphate + H(+)</text>
        <dbReference type="Rhea" id="RHEA:11224"/>
        <dbReference type="ChEBI" id="CHEBI:15378"/>
        <dbReference type="ChEBI" id="CHEBI:30616"/>
        <dbReference type="ChEBI" id="CHEBI:43474"/>
        <dbReference type="ChEBI" id="CHEBI:57416"/>
        <dbReference type="ChEBI" id="CHEBI:57822"/>
        <dbReference type="ChEBI" id="CHEBI:456216"/>
        <dbReference type="EC" id="6.3.2.4"/>
    </reaction>
</comment>
<reference evidence="18" key="1">
    <citation type="journal article" date="2019" name="Int. J. Syst. Evol. Microbiol.">
        <title>The Global Catalogue of Microorganisms (GCM) 10K type strain sequencing project: providing services to taxonomists for standard genome sequencing and annotation.</title>
        <authorList>
            <consortium name="The Broad Institute Genomics Platform"/>
            <consortium name="The Broad Institute Genome Sequencing Center for Infectious Disease"/>
            <person name="Wu L."/>
            <person name="Ma J."/>
        </authorList>
    </citation>
    <scope>NUCLEOTIDE SEQUENCE [LARGE SCALE GENOMIC DNA]</scope>
    <source>
        <strain evidence="18">XZYJ18</strain>
    </source>
</reference>
<keyword evidence="7 14" id="KW-0067">ATP-binding</keyword>
<comment type="cofactor">
    <cofactor evidence="2">
        <name>Mg(2+)</name>
        <dbReference type="ChEBI" id="CHEBI:18420"/>
    </cofactor>
</comment>
<dbReference type="RefSeq" id="WP_378022545.1">
    <property type="nucleotide sequence ID" value="NZ_JBHSKG010000010.1"/>
</dbReference>
<evidence type="ECO:0000256" key="3">
    <source>
        <dbReference type="ARBA" id="ARBA00010871"/>
    </source>
</evidence>
<evidence type="ECO:0000256" key="8">
    <source>
        <dbReference type="ARBA" id="ARBA00022842"/>
    </source>
</evidence>
<dbReference type="Pfam" id="PF01820">
    <property type="entry name" value="Dala_Dala_lig_N"/>
    <property type="match status" value="1"/>
</dbReference>
<comment type="cofactor">
    <cofactor evidence="1">
        <name>Mn(2+)</name>
        <dbReference type="ChEBI" id="CHEBI:29035"/>
    </cofactor>
</comment>
<evidence type="ECO:0000256" key="10">
    <source>
        <dbReference type="ARBA" id="ARBA00022984"/>
    </source>
</evidence>
<keyword evidence="10 13" id="KW-0573">Peptidoglycan synthesis</keyword>
<dbReference type="InterPro" id="IPR011761">
    <property type="entry name" value="ATP-grasp"/>
</dbReference>
<dbReference type="Gene3D" id="3.40.50.20">
    <property type="match status" value="1"/>
</dbReference>
<evidence type="ECO:0000256" key="5">
    <source>
        <dbReference type="ARBA" id="ARBA00022723"/>
    </source>
</evidence>
<evidence type="ECO:0000256" key="12">
    <source>
        <dbReference type="ARBA" id="ARBA00023316"/>
    </source>
</evidence>
<organism evidence="17 18">
    <name type="scientific">Actinomycetospora rhizophila</name>
    <dbReference type="NCBI Taxonomy" id="1416876"/>
    <lineage>
        <taxon>Bacteria</taxon>
        <taxon>Bacillati</taxon>
        <taxon>Actinomycetota</taxon>
        <taxon>Actinomycetes</taxon>
        <taxon>Pseudonocardiales</taxon>
        <taxon>Pseudonocardiaceae</taxon>
        <taxon>Actinomycetospora</taxon>
    </lineage>
</organism>
<dbReference type="Proteomes" id="UP001596175">
    <property type="component" value="Unassembled WGS sequence"/>
</dbReference>
<dbReference type="InterPro" id="IPR016185">
    <property type="entry name" value="PreATP-grasp_dom_sf"/>
</dbReference>
<keyword evidence="11" id="KW-0464">Manganese</keyword>
<comment type="similarity">
    <text evidence="3 13">Belongs to the D-alanine--D-alanine ligase family.</text>
</comment>
<gene>
    <name evidence="13" type="primary">ddl</name>
    <name evidence="17" type="ORF">ACFPK1_19260</name>
</gene>
<dbReference type="EC" id="6.3.2.4" evidence="13"/>
<dbReference type="Gene3D" id="3.30.1490.20">
    <property type="entry name" value="ATP-grasp fold, A domain"/>
    <property type="match status" value="1"/>
</dbReference>
<dbReference type="InterPro" id="IPR013815">
    <property type="entry name" value="ATP_grasp_subdomain_1"/>
</dbReference>
<sequence length="376" mass="39416">MTGPGDGAQRSSTPQDAHRPRVVVLFGGRSSEHRISCLSAGSVLAQLDPARYDVLPVGITPDGSWVLGPTDPAELRLEGRELPSVTAGRPVALPADPTRRELIALDDGSSLGRVDVVLPVLHGPGGEDGTVQGLLESAGVPYVGAGVLSSAASMDKDITKRLLRDAGLAVGDVVVLTRDRAGLTAGERERLGLPVFVKPARAGSSVGITRVADWADLDAAIATARAEDPKVLVEAAIVGREIECGVLEHPDGRVEASVPAEIRVVGGDAGWYDFDTKYLDDACELDVPAKLDDDVAEAVRATAVAVFRAMDVEGLARVDFFLTGEGRLVVNELNTMPGFTATSLYPRMWATAGVDYPTLLTTLVETALARRGLLSG</sequence>
<feature type="domain" description="ATP-grasp" evidence="16">
    <location>
        <begin position="160"/>
        <end position="365"/>
    </location>
</feature>
<dbReference type="SUPFAM" id="SSF56059">
    <property type="entry name" value="Glutathione synthetase ATP-binding domain-like"/>
    <property type="match status" value="1"/>
</dbReference>
<evidence type="ECO:0000256" key="7">
    <source>
        <dbReference type="ARBA" id="ARBA00022840"/>
    </source>
</evidence>
<dbReference type="GO" id="GO:0016874">
    <property type="term" value="F:ligase activity"/>
    <property type="evidence" value="ECO:0007669"/>
    <property type="project" value="UniProtKB-KW"/>
</dbReference>
<dbReference type="SUPFAM" id="SSF52440">
    <property type="entry name" value="PreATP-grasp domain"/>
    <property type="match status" value="1"/>
</dbReference>
<comment type="caution">
    <text evidence="17">The sequence shown here is derived from an EMBL/GenBank/DDBJ whole genome shotgun (WGS) entry which is preliminary data.</text>
</comment>
<dbReference type="PIRSF" id="PIRSF039102">
    <property type="entry name" value="Ddl/VanB"/>
    <property type="match status" value="1"/>
</dbReference>
<feature type="region of interest" description="Disordered" evidence="15">
    <location>
        <begin position="1"/>
        <end position="20"/>
    </location>
</feature>
<dbReference type="InterPro" id="IPR000291">
    <property type="entry name" value="D-Ala_lig_Van_CS"/>
</dbReference>
<dbReference type="PROSITE" id="PS50975">
    <property type="entry name" value="ATP_GRASP"/>
    <property type="match status" value="1"/>
</dbReference>
<accession>A0ABV9ZJB2</accession>
<comment type="subcellular location">
    <subcellularLocation>
        <location evidence="13">Cytoplasm</location>
    </subcellularLocation>
</comment>
<comment type="function">
    <text evidence="13">Cell wall formation.</text>
</comment>